<dbReference type="Pfam" id="PF13560">
    <property type="entry name" value="HTH_31"/>
    <property type="match status" value="1"/>
</dbReference>
<proteinExistence type="predicted"/>
<dbReference type="SUPFAM" id="SSF47413">
    <property type="entry name" value="lambda repressor-like DNA-binding domains"/>
    <property type="match status" value="1"/>
</dbReference>
<dbReference type="CDD" id="cd00093">
    <property type="entry name" value="HTH_XRE"/>
    <property type="match status" value="1"/>
</dbReference>
<dbReference type="AlphaFoldDB" id="A0A926VDT1"/>
<name>A0A926VDT1_9CYAN</name>
<dbReference type="PROSITE" id="PS50943">
    <property type="entry name" value="HTH_CROC1"/>
    <property type="match status" value="1"/>
</dbReference>
<accession>A0A926VDT1</accession>
<dbReference type="SMART" id="SM00530">
    <property type="entry name" value="HTH_XRE"/>
    <property type="match status" value="1"/>
</dbReference>
<evidence type="ECO:0000259" key="1">
    <source>
        <dbReference type="PROSITE" id="PS50943"/>
    </source>
</evidence>
<feature type="domain" description="HTH cro/C1-type" evidence="1">
    <location>
        <begin position="538"/>
        <end position="574"/>
    </location>
</feature>
<evidence type="ECO:0000313" key="2">
    <source>
        <dbReference type="EMBL" id="MBD2181885.1"/>
    </source>
</evidence>
<dbReference type="InterPro" id="IPR010982">
    <property type="entry name" value="Lambda_DNA-bd_dom_sf"/>
</dbReference>
<keyword evidence="3" id="KW-1185">Reference proteome</keyword>
<protein>
    <submittedName>
        <fullName evidence="2">Transcriptional regulator</fullName>
    </submittedName>
</protein>
<sequence>MELSATTTIDGDRIQEYAKKLRSEGTLEYWTLSKLARNLNNEFNKLKGQNRGKLKQRDLNITPELIAHLQQKFSEYFNQQFWLEKAEFILQGLKQWKAKGIILTKPEISLTLSADLNKDETTVELSLKELCAAESASELLASIIAQQSLRDELLKLLKVATKPILVTEPRLFINSSITSIPTPAILASGLQAQLRKDLWFESNGLAVFQHKCQAQSDNYIEHYISNPGDIELLPWEAAEQIINKFGFTSAKLHLIYAAHTMKQVNPWESDFTLKATNIIKELGWDKRTDLSQSHKLNEIAKAAFALSCFVSRAFWIEGRTKNKVNVSYPTGRTWDSVIEPCGTADIFTRKIEQPYEVFITVRPGLWTKHFLNRAGAKAKQALYQFGYLAQKVLQIDPYHDELALRLALHLTMESRFHQSGRYEVKTLLKMALPETELETARSDKRKAYELKQRWDNALKLLISLDWQIQYDLESYSAWLQPGNQDKKRMPKGYIDKLLAAKITILQPTPIPDLIAIKAEPQAPTSLLSKQTPITVEQLRKVREAKGWSQAKLAGWLGVSRSLIALIERGQRPVSPALETKFRELLDI</sequence>
<evidence type="ECO:0000313" key="3">
    <source>
        <dbReference type="Proteomes" id="UP000641646"/>
    </source>
</evidence>
<comment type="caution">
    <text evidence="2">The sequence shown here is derived from an EMBL/GenBank/DDBJ whole genome shotgun (WGS) entry which is preliminary data.</text>
</comment>
<gene>
    <name evidence="2" type="ORF">H6G03_12335</name>
</gene>
<organism evidence="2 3">
    <name type="scientific">Aerosakkonema funiforme FACHB-1375</name>
    <dbReference type="NCBI Taxonomy" id="2949571"/>
    <lineage>
        <taxon>Bacteria</taxon>
        <taxon>Bacillati</taxon>
        <taxon>Cyanobacteriota</taxon>
        <taxon>Cyanophyceae</taxon>
        <taxon>Oscillatoriophycideae</taxon>
        <taxon>Aerosakkonematales</taxon>
        <taxon>Aerosakkonemataceae</taxon>
        <taxon>Aerosakkonema</taxon>
    </lineage>
</organism>
<dbReference type="InterPro" id="IPR001387">
    <property type="entry name" value="Cro/C1-type_HTH"/>
</dbReference>
<dbReference type="Gene3D" id="1.10.260.40">
    <property type="entry name" value="lambda repressor-like DNA-binding domains"/>
    <property type="match status" value="1"/>
</dbReference>
<dbReference type="GO" id="GO:0003677">
    <property type="term" value="F:DNA binding"/>
    <property type="evidence" value="ECO:0007669"/>
    <property type="project" value="InterPro"/>
</dbReference>
<reference evidence="2" key="1">
    <citation type="journal article" date="2015" name="ISME J.">
        <title>Draft Genome Sequence of Streptomyces incarnatus NRRL8089, which Produces the Nucleoside Antibiotic Sinefungin.</title>
        <authorList>
            <person name="Oshima K."/>
            <person name="Hattori M."/>
            <person name="Shimizu H."/>
            <person name="Fukuda K."/>
            <person name="Nemoto M."/>
            <person name="Inagaki K."/>
            <person name="Tamura T."/>
        </authorList>
    </citation>
    <scope>NUCLEOTIDE SEQUENCE</scope>
    <source>
        <strain evidence="2">FACHB-1375</strain>
    </source>
</reference>
<dbReference type="RefSeq" id="WP_190464693.1">
    <property type="nucleotide sequence ID" value="NZ_JACJPW010000027.1"/>
</dbReference>
<reference evidence="2" key="2">
    <citation type="submission" date="2020-08" db="EMBL/GenBank/DDBJ databases">
        <authorList>
            <person name="Chen M."/>
            <person name="Teng W."/>
            <person name="Zhao L."/>
            <person name="Hu C."/>
            <person name="Zhou Y."/>
            <person name="Han B."/>
            <person name="Song L."/>
            <person name="Shu W."/>
        </authorList>
    </citation>
    <scope>NUCLEOTIDE SEQUENCE</scope>
    <source>
        <strain evidence="2">FACHB-1375</strain>
    </source>
</reference>
<dbReference type="EMBL" id="JACJPW010000027">
    <property type="protein sequence ID" value="MBD2181885.1"/>
    <property type="molecule type" value="Genomic_DNA"/>
</dbReference>
<dbReference type="Proteomes" id="UP000641646">
    <property type="component" value="Unassembled WGS sequence"/>
</dbReference>